<evidence type="ECO:0000313" key="4">
    <source>
        <dbReference type="Proteomes" id="UP001210609"/>
    </source>
</evidence>
<evidence type="ECO:0000313" key="1">
    <source>
        <dbReference type="EMBL" id="GFE20100.1"/>
    </source>
</evidence>
<dbReference type="AlphaFoldDB" id="A0A640TAA0"/>
<dbReference type="Proteomes" id="UP000429552">
    <property type="component" value="Unassembled WGS sequence"/>
</dbReference>
<protein>
    <submittedName>
        <fullName evidence="1">Uncharacterized protein</fullName>
    </submittedName>
</protein>
<reference evidence="1 3" key="1">
    <citation type="submission" date="2019-12" db="EMBL/GenBank/DDBJ databases">
        <title>Whole genome shotgun sequence of Streptomyces libani subsp. libani NBRC 13452.</title>
        <authorList>
            <person name="Ichikawa N."/>
            <person name="Kimura A."/>
            <person name="Kitahashi Y."/>
            <person name="Komaki H."/>
            <person name="Tamura T."/>
        </authorList>
    </citation>
    <scope>NUCLEOTIDE SEQUENCE [LARGE SCALE GENOMIC DNA]</scope>
    <source>
        <strain evidence="1 3">NBRC 13452</strain>
    </source>
</reference>
<name>A0A640TAA0_STRNI</name>
<dbReference type="RefSeq" id="WP_159484153.1">
    <property type="nucleotide sequence ID" value="NZ_BLIP01000001.1"/>
</dbReference>
<gene>
    <name evidence="1" type="ORF">Sliba_05530</name>
    <name evidence="2" type="ORF">STRLI_000623</name>
</gene>
<organism evidence="1 3">
    <name type="scientific">Streptomyces nigrescens</name>
    <dbReference type="NCBI Taxonomy" id="1920"/>
    <lineage>
        <taxon>Bacteria</taxon>
        <taxon>Bacillati</taxon>
        <taxon>Actinomycetota</taxon>
        <taxon>Actinomycetes</taxon>
        <taxon>Kitasatosporales</taxon>
        <taxon>Streptomycetaceae</taxon>
        <taxon>Streptomyces</taxon>
    </lineage>
</organism>
<evidence type="ECO:0000313" key="3">
    <source>
        <dbReference type="Proteomes" id="UP000429552"/>
    </source>
</evidence>
<dbReference type="EMBL" id="CP114202">
    <property type="protein sequence ID" value="WAT94951.1"/>
    <property type="molecule type" value="Genomic_DNA"/>
</dbReference>
<dbReference type="EMBL" id="BLIP01000001">
    <property type="protein sequence ID" value="GFE20100.1"/>
    <property type="molecule type" value="Genomic_DNA"/>
</dbReference>
<keyword evidence="4" id="KW-1185">Reference proteome</keyword>
<evidence type="ECO:0000313" key="2">
    <source>
        <dbReference type="EMBL" id="WAT94951.1"/>
    </source>
</evidence>
<dbReference type="Proteomes" id="UP001210609">
    <property type="component" value="Chromosome"/>
</dbReference>
<reference evidence="2 4" key="2">
    <citation type="submission" date="2022-12" db="EMBL/GenBank/DDBJ databases">
        <authorList>
            <person name="Ruckert C."/>
            <person name="Busche T."/>
            <person name="Kalinowski J."/>
            <person name="Wittmann C."/>
        </authorList>
    </citation>
    <scope>NUCLEOTIDE SEQUENCE [LARGE SCALE GENOMIC DNA]</scope>
    <source>
        <strain evidence="2 4">DSM 40555</strain>
    </source>
</reference>
<accession>A0A640TAA0</accession>
<proteinExistence type="predicted"/>
<sequence>MEIVSIKPDGTVVVEMSAKEAAEVRDDLGAIPYTKVTGSGDKLHSLLEWARPTARTVYSRLRDGGHRGLR</sequence>